<accession>A0A7J5XK14</accession>
<feature type="region of interest" description="Disordered" evidence="1">
    <location>
        <begin position="212"/>
        <end position="246"/>
    </location>
</feature>
<dbReference type="Gene3D" id="2.60.40.10">
    <property type="entry name" value="Immunoglobulins"/>
    <property type="match status" value="1"/>
</dbReference>
<protein>
    <recommendedName>
        <fullName evidence="4">Sperm-associated antigen 17</fullName>
    </recommendedName>
</protein>
<feature type="compositionally biased region" description="Basic and acidic residues" evidence="1">
    <location>
        <begin position="28"/>
        <end position="38"/>
    </location>
</feature>
<dbReference type="EMBL" id="JAAKFY010000023">
    <property type="protein sequence ID" value="KAF3836957.1"/>
    <property type="molecule type" value="Genomic_DNA"/>
</dbReference>
<dbReference type="InterPro" id="IPR026173">
    <property type="entry name" value="SPAG17"/>
</dbReference>
<evidence type="ECO:0000313" key="3">
    <source>
        <dbReference type="Proteomes" id="UP000518266"/>
    </source>
</evidence>
<keyword evidence="3" id="KW-1185">Reference proteome</keyword>
<dbReference type="PANTHER" id="PTHR21963">
    <property type="entry name" value="PF6"/>
    <property type="match status" value="1"/>
</dbReference>
<feature type="compositionally biased region" description="Basic and acidic residues" evidence="1">
    <location>
        <begin position="11"/>
        <end position="20"/>
    </location>
</feature>
<sequence length="285" mass="31370">MFPFALSHAAGSERRLKERPSNPTPHSAGERSVRDSPGKSKSVQLDVTGKLRRTKVRLPTSILTSKPRSIPNQQFLSVEEPVRRKCRTISLTDPSVIARGFQLLPSTVDFGTLQEGTSSAITVVMKNVGADTCRFHVKQPPAATGLRVIYNPGPVAAGLHVELQVQLFAMCAVQAGEKEPKKNLSEDIIIHTETDILYLPRLYDVWLKDHSSTHNKKSSGVRQLSASLPVGRGAHSSTDQLGTSSPVLQQTRDISIAPLLCEEYLSTSHLIPHHPYHCSLFFNRN</sequence>
<comment type="caution">
    <text evidence="2">The sequence shown here is derived from an EMBL/GenBank/DDBJ whole genome shotgun (WGS) entry which is preliminary data.</text>
</comment>
<name>A0A7J5XK14_DISMA</name>
<dbReference type="GO" id="GO:0005576">
    <property type="term" value="C:extracellular region"/>
    <property type="evidence" value="ECO:0007669"/>
    <property type="project" value="GOC"/>
</dbReference>
<dbReference type="GO" id="GO:1904158">
    <property type="term" value="P:axonemal central apparatus assembly"/>
    <property type="evidence" value="ECO:0007669"/>
    <property type="project" value="TreeGrafter"/>
</dbReference>
<dbReference type="AlphaFoldDB" id="A0A7J5XK14"/>
<feature type="compositionally biased region" description="Polar residues" evidence="1">
    <location>
        <begin position="235"/>
        <end position="246"/>
    </location>
</feature>
<reference evidence="2 3" key="1">
    <citation type="submission" date="2020-03" db="EMBL/GenBank/DDBJ databases">
        <title>Dissostichus mawsoni Genome sequencing and assembly.</title>
        <authorList>
            <person name="Park H."/>
        </authorList>
    </citation>
    <scope>NUCLEOTIDE SEQUENCE [LARGE SCALE GENOMIC DNA]</scope>
    <source>
        <strain evidence="2">DM0001</strain>
        <tissue evidence="2">Muscle</tissue>
    </source>
</reference>
<dbReference type="Pfam" id="PF14874">
    <property type="entry name" value="PapD-like"/>
    <property type="match status" value="1"/>
</dbReference>
<evidence type="ECO:0000256" key="1">
    <source>
        <dbReference type="SAM" id="MobiDB-lite"/>
    </source>
</evidence>
<proteinExistence type="predicted"/>
<feature type="region of interest" description="Disordered" evidence="1">
    <location>
        <begin position="1"/>
        <end position="43"/>
    </location>
</feature>
<dbReference type="InterPro" id="IPR013783">
    <property type="entry name" value="Ig-like_fold"/>
</dbReference>
<dbReference type="PANTHER" id="PTHR21963:SF1">
    <property type="entry name" value="SPERM-ASSOCIATED ANTIGEN 17"/>
    <property type="match status" value="1"/>
</dbReference>
<evidence type="ECO:0008006" key="4">
    <source>
        <dbReference type="Google" id="ProtNLM"/>
    </source>
</evidence>
<dbReference type="Proteomes" id="UP000518266">
    <property type="component" value="Unassembled WGS sequence"/>
</dbReference>
<dbReference type="GO" id="GO:0003351">
    <property type="term" value="P:epithelial cilium movement involved in extracellular fluid movement"/>
    <property type="evidence" value="ECO:0007669"/>
    <property type="project" value="TreeGrafter"/>
</dbReference>
<gene>
    <name evidence="2" type="ORF">F7725_004421</name>
</gene>
<dbReference type="GO" id="GO:1990716">
    <property type="term" value="C:axonemal central apparatus"/>
    <property type="evidence" value="ECO:0007669"/>
    <property type="project" value="TreeGrafter"/>
</dbReference>
<evidence type="ECO:0000313" key="2">
    <source>
        <dbReference type="EMBL" id="KAF3836957.1"/>
    </source>
</evidence>
<organism evidence="2 3">
    <name type="scientific">Dissostichus mawsoni</name>
    <name type="common">Antarctic cod</name>
    <dbReference type="NCBI Taxonomy" id="36200"/>
    <lineage>
        <taxon>Eukaryota</taxon>
        <taxon>Metazoa</taxon>
        <taxon>Chordata</taxon>
        <taxon>Craniata</taxon>
        <taxon>Vertebrata</taxon>
        <taxon>Euteleostomi</taxon>
        <taxon>Actinopterygii</taxon>
        <taxon>Neopterygii</taxon>
        <taxon>Teleostei</taxon>
        <taxon>Neoteleostei</taxon>
        <taxon>Acanthomorphata</taxon>
        <taxon>Eupercaria</taxon>
        <taxon>Perciformes</taxon>
        <taxon>Notothenioidei</taxon>
        <taxon>Nototheniidae</taxon>
        <taxon>Dissostichus</taxon>
    </lineage>
</organism>
<dbReference type="OrthoDB" id="10257153at2759"/>